<evidence type="ECO:0000313" key="2">
    <source>
        <dbReference type="EMBL" id="AKJ71722.1"/>
    </source>
</evidence>
<reference evidence="2 3" key="1">
    <citation type="journal article" date="2015" name="Appl. Environ. Microbiol.">
        <title>Three of a Kind: Genetically Similar Tsukamurella Phages TIN2, TIN3, and TIN4.</title>
        <authorList>
            <person name="Dyson Z.A."/>
            <person name="Tucci J."/>
            <person name="Seviour R.J."/>
            <person name="Petrovski S."/>
        </authorList>
    </citation>
    <scope>NUCLEOTIDE SEQUENCE [LARGE SCALE GENOMIC DNA]</scope>
</reference>
<keyword evidence="1" id="KW-1133">Transmembrane helix</keyword>
<feature type="transmembrane region" description="Helical" evidence="1">
    <location>
        <begin position="125"/>
        <end position="145"/>
    </location>
</feature>
<evidence type="ECO:0000256" key="1">
    <source>
        <dbReference type="SAM" id="Phobius"/>
    </source>
</evidence>
<dbReference type="GeneID" id="26630993"/>
<feature type="transmembrane region" description="Helical" evidence="1">
    <location>
        <begin position="27"/>
        <end position="49"/>
    </location>
</feature>
<feature type="transmembrane region" description="Helical" evidence="1">
    <location>
        <begin position="61"/>
        <end position="85"/>
    </location>
</feature>
<sequence>MSFKGGQGGPFQKQPEAENKPESIKGYLALTAYALSAFPIYYGVLTLVFGERLWKPERSAFGIPLAPQSVGVVMILAGLATVIVSSRRLKWGRYVSWCMKTMTLMWGIFSVTFIIDAIQGDSPEVYVPIGAYILLSVLCAARAILEDQWRT</sequence>
<dbReference type="KEGG" id="vg:26630993"/>
<keyword evidence="3" id="KW-1185">Reference proteome</keyword>
<protein>
    <submittedName>
        <fullName evidence="2">Putative holin</fullName>
    </submittedName>
</protein>
<accession>A0A0K0N5N8</accession>
<feature type="transmembrane region" description="Helical" evidence="1">
    <location>
        <begin position="97"/>
        <end position="119"/>
    </location>
</feature>
<evidence type="ECO:0000313" key="3">
    <source>
        <dbReference type="Proteomes" id="UP000203853"/>
    </source>
</evidence>
<dbReference type="Proteomes" id="UP000203853">
    <property type="component" value="Segment"/>
</dbReference>
<proteinExistence type="predicted"/>
<keyword evidence="1" id="KW-0812">Transmembrane</keyword>
<name>A0A0K0N5N8_9CAUD</name>
<dbReference type="OrthoDB" id="23991at10239"/>
<keyword evidence="1" id="KW-0472">Membrane</keyword>
<organism evidence="2 3">
    <name type="scientific">Tsukamurella phage TIN2</name>
    <dbReference type="NCBI Taxonomy" id="1636545"/>
    <lineage>
        <taxon>Viruses</taxon>
        <taxon>Duplodnaviria</taxon>
        <taxon>Heunggongvirae</taxon>
        <taxon>Uroviricota</taxon>
        <taxon>Caudoviricetes</taxon>
        <taxon>Tinduovirus</taxon>
        <taxon>Tinduovirus TIN2</taxon>
    </lineage>
</organism>
<gene>
    <name evidence="2" type="ORF">TIN2_32</name>
</gene>
<dbReference type="EMBL" id="KR011062">
    <property type="protein sequence ID" value="AKJ71722.1"/>
    <property type="molecule type" value="Genomic_DNA"/>
</dbReference>
<dbReference type="RefSeq" id="YP_009204467.1">
    <property type="nucleotide sequence ID" value="NC_028865.1"/>
</dbReference>